<gene>
    <name evidence="2" type="ORF">PGTUg99_000217</name>
</gene>
<evidence type="ECO:0000256" key="1">
    <source>
        <dbReference type="SAM" id="MobiDB-lite"/>
    </source>
</evidence>
<evidence type="ECO:0000313" key="3">
    <source>
        <dbReference type="Proteomes" id="UP000325313"/>
    </source>
</evidence>
<evidence type="ECO:0000313" key="2">
    <source>
        <dbReference type="EMBL" id="KAA1117240.1"/>
    </source>
</evidence>
<protein>
    <submittedName>
        <fullName evidence="2">Uncharacterized protein</fullName>
    </submittedName>
</protein>
<organism evidence="2 3">
    <name type="scientific">Puccinia graminis f. sp. tritici</name>
    <dbReference type="NCBI Taxonomy" id="56615"/>
    <lineage>
        <taxon>Eukaryota</taxon>
        <taxon>Fungi</taxon>
        <taxon>Dikarya</taxon>
        <taxon>Basidiomycota</taxon>
        <taxon>Pucciniomycotina</taxon>
        <taxon>Pucciniomycetes</taxon>
        <taxon>Pucciniales</taxon>
        <taxon>Pucciniaceae</taxon>
        <taxon>Puccinia</taxon>
    </lineage>
</organism>
<dbReference type="Proteomes" id="UP000325313">
    <property type="component" value="Unassembled WGS sequence"/>
</dbReference>
<dbReference type="AlphaFoldDB" id="A0A5B0QVQ6"/>
<sequence length="84" mass="9227">HTRNLWNYTSLFPSALHSLASFPAPLRSLFPSTPIPLRSLLSAPISLPLYSSPLRSRYLSPSPALRSSPQKPNLNHNSTTSSNT</sequence>
<comment type="caution">
    <text evidence="2">The sequence shown here is derived from an EMBL/GenBank/DDBJ whole genome shotgun (WGS) entry which is preliminary data.</text>
</comment>
<proteinExistence type="predicted"/>
<feature type="non-terminal residue" evidence="2">
    <location>
        <position position="1"/>
    </location>
</feature>
<name>A0A5B0QVQ6_PUCGR</name>
<dbReference type="EMBL" id="VDEP01000268">
    <property type="protein sequence ID" value="KAA1117240.1"/>
    <property type="molecule type" value="Genomic_DNA"/>
</dbReference>
<feature type="region of interest" description="Disordered" evidence="1">
    <location>
        <begin position="58"/>
        <end position="84"/>
    </location>
</feature>
<accession>A0A5B0QVQ6</accession>
<reference evidence="2 3" key="1">
    <citation type="submission" date="2019-05" db="EMBL/GenBank/DDBJ databases">
        <title>Emergence of the Ug99 lineage of the wheat stem rust pathogen through somatic hybridization.</title>
        <authorList>
            <person name="Li F."/>
            <person name="Upadhyaya N.M."/>
            <person name="Sperschneider J."/>
            <person name="Matny O."/>
            <person name="Nguyen-Phuc H."/>
            <person name="Mago R."/>
            <person name="Raley C."/>
            <person name="Miller M.E."/>
            <person name="Silverstein K.A.T."/>
            <person name="Henningsen E."/>
            <person name="Hirsch C.D."/>
            <person name="Visser B."/>
            <person name="Pretorius Z.A."/>
            <person name="Steffenson B.J."/>
            <person name="Schwessinger B."/>
            <person name="Dodds P.N."/>
            <person name="Figueroa M."/>
        </authorList>
    </citation>
    <scope>NUCLEOTIDE SEQUENCE [LARGE SCALE GENOMIC DNA]</scope>
    <source>
        <strain evidence="2 3">Ug99</strain>
    </source>
</reference>